<evidence type="ECO:0000256" key="1">
    <source>
        <dbReference type="SAM" id="MobiDB-lite"/>
    </source>
</evidence>
<dbReference type="Proteomes" id="UP000828390">
    <property type="component" value="Unassembled WGS sequence"/>
</dbReference>
<organism evidence="2 3">
    <name type="scientific">Dreissena polymorpha</name>
    <name type="common">Zebra mussel</name>
    <name type="synonym">Mytilus polymorpha</name>
    <dbReference type="NCBI Taxonomy" id="45954"/>
    <lineage>
        <taxon>Eukaryota</taxon>
        <taxon>Metazoa</taxon>
        <taxon>Spiralia</taxon>
        <taxon>Lophotrochozoa</taxon>
        <taxon>Mollusca</taxon>
        <taxon>Bivalvia</taxon>
        <taxon>Autobranchia</taxon>
        <taxon>Heteroconchia</taxon>
        <taxon>Euheterodonta</taxon>
        <taxon>Imparidentia</taxon>
        <taxon>Neoheterodontei</taxon>
        <taxon>Myida</taxon>
        <taxon>Dreissenoidea</taxon>
        <taxon>Dreissenidae</taxon>
        <taxon>Dreissena</taxon>
    </lineage>
</organism>
<feature type="compositionally biased region" description="Basic and acidic residues" evidence="1">
    <location>
        <begin position="17"/>
        <end position="27"/>
    </location>
</feature>
<gene>
    <name evidence="2" type="ORF">DPMN_134866</name>
</gene>
<reference evidence="2" key="2">
    <citation type="submission" date="2020-11" db="EMBL/GenBank/DDBJ databases">
        <authorList>
            <person name="McCartney M.A."/>
            <person name="Auch B."/>
            <person name="Kono T."/>
            <person name="Mallez S."/>
            <person name="Becker A."/>
            <person name="Gohl D.M."/>
            <person name="Silverstein K.A.T."/>
            <person name="Koren S."/>
            <person name="Bechman K.B."/>
            <person name="Herman A."/>
            <person name="Abrahante J.E."/>
            <person name="Garbe J."/>
        </authorList>
    </citation>
    <scope>NUCLEOTIDE SEQUENCE</scope>
    <source>
        <strain evidence="2">Duluth1</strain>
        <tissue evidence="2">Whole animal</tissue>
    </source>
</reference>
<evidence type="ECO:0000313" key="3">
    <source>
        <dbReference type="Proteomes" id="UP000828390"/>
    </source>
</evidence>
<dbReference type="AlphaFoldDB" id="A0A9D4FWZ6"/>
<evidence type="ECO:0000313" key="2">
    <source>
        <dbReference type="EMBL" id="KAH3806543.1"/>
    </source>
</evidence>
<comment type="caution">
    <text evidence="2">The sequence shown here is derived from an EMBL/GenBank/DDBJ whole genome shotgun (WGS) entry which is preliminary data.</text>
</comment>
<feature type="region of interest" description="Disordered" evidence="1">
    <location>
        <begin position="1"/>
        <end position="27"/>
    </location>
</feature>
<protein>
    <submittedName>
        <fullName evidence="2">Uncharacterized protein</fullName>
    </submittedName>
</protein>
<accession>A0A9D4FWZ6</accession>
<keyword evidence="3" id="KW-1185">Reference proteome</keyword>
<reference evidence="2" key="1">
    <citation type="journal article" date="2019" name="bioRxiv">
        <title>The Genome of the Zebra Mussel, Dreissena polymorpha: A Resource for Invasive Species Research.</title>
        <authorList>
            <person name="McCartney M.A."/>
            <person name="Auch B."/>
            <person name="Kono T."/>
            <person name="Mallez S."/>
            <person name="Zhang Y."/>
            <person name="Obille A."/>
            <person name="Becker A."/>
            <person name="Abrahante J.E."/>
            <person name="Garbe J."/>
            <person name="Badalamenti J.P."/>
            <person name="Herman A."/>
            <person name="Mangelson H."/>
            <person name="Liachko I."/>
            <person name="Sullivan S."/>
            <person name="Sone E.D."/>
            <person name="Koren S."/>
            <person name="Silverstein K.A.T."/>
            <person name="Beckman K.B."/>
            <person name="Gohl D.M."/>
        </authorList>
    </citation>
    <scope>NUCLEOTIDE SEQUENCE</scope>
    <source>
        <strain evidence="2">Duluth1</strain>
        <tissue evidence="2">Whole animal</tissue>
    </source>
</reference>
<sequence length="80" mass="9375">MGRDSNLSAMAPPFNGRADESYEDRNQNRWVPYDQQCNQGQIQCRWNQMPCGLGQYQRHGYRTANHVKISPFIGKEDWQV</sequence>
<name>A0A9D4FWZ6_DREPO</name>
<dbReference type="EMBL" id="JAIWYP010000006">
    <property type="protein sequence ID" value="KAH3806543.1"/>
    <property type="molecule type" value="Genomic_DNA"/>
</dbReference>
<proteinExistence type="predicted"/>